<evidence type="ECO:0000256" key="6">
    <source>
        <dbReference type="SAM" id="Phobius"/>
    </source>
</evidence>
<keyword evidence="2 6" id="KW-0812">Transmembrane</keyword>
<reference evidence="8" key="1">
    <citation type="submission" date="2020-09" db="EMBL/GenBank/DDBJ databases">
        <title>Hoyosella lacisalsi sp. nov., a halotolerant actinobacterium isolated from soil of Lake Gudzhirganskoe.</title>
        <authorList>
            <person name="Yang Q."/>
            <person name="Guo P.Y."/>
            <person name="Liu S.W."/>
            <person name="Li F.N."/>
            <person name="Sun C.H."/>
        </authorList>
    </citation>
    <scope>NUCLEOTIDE SEQUENCE</scope>
    <source>
        <strain evidence="8">G463</strain>
    </source>
</reference>
<comment type="caution">
    <text evidence="8">The sequence shown here is derived from an EMBL/GenBank/DDBJ whole genome shotgun (WGS) entry which is preliminary data.</text>
</comment>
<keyword evidence="3 6" id="KW-1133">Transmembrane helix</keyword>
<comment type="subcellular location">
    <subcellularLocation>
        <location evidence="1">Membrane</location>
        <topology evidence="1">Multi-pass membrane protein</topology>
    </subcellularLocation>
</comment>
<keyword evidence="9" id="KW-1185">Reference proteome</keyword>
<feature type="compositionally biased region" description="Low complexity" evidence="5">
    <location>
        <begin position="245"/>
        <end position="271"/>
    </location>
</feature>
<accession>A0A927J9R7</accession>
<evidence type="ECO:0000313" key="8">
    <source>
        <dbReference type="EMBL" id="MBD8504945.1"/>
    </source>
</evidence>
<evidence type="ECO:0000256" key="1">
    <source>
        <dbReference type="ARBA" id="ARBA00004141"/>
    </source>
</evidence>
<evidence type="ECO:0000256" key="5">
    <source>
        <dbReference type="SAM" id="MobiDB-lite"/>
    </source>
</evidence>
<dbReference type="AlphaFoldDB" id="A0A927J9R7"/>
<feature type="transmembrane region" description="Helical" evidence="6">
    <location>
        <begin position="114"/>
        <end position="134"/>
    </location>
</feature>
<dbReference type="PANTHER" id="PTHR38480">
    <property type="entry name" value="SLR0254 PROTEIN"/>
    <property type="match status" value="1"/>
</dbReference>
<organism evidence="8 9">
    <name type="scientific">Lolliginicoccus lacisalsi</name>
    <dbReference type="NCBI Taxonomy" id="2742202"/>
    <lineage>
        <taxon>Bacteria</taxon>
        <taxon>Bacillati</taxon>
        <taxon>Actinomycetota</taxon>
        <taxon>Actinomycetes</taxon>
        <taxon>Mycobacteriales</taxon>
        <taxon>Hoyosellaceae</taxon>
        <taxon>Lolliginicoccus</taxon>
    </lineage>
</organism>
<keyword evidence="4 6" id="KW-0472">Membrane</keyword>
<evidence type="ECO:0000313" key="9">
    <source>
        <dbReference type="Proteomes" id="UP000642993"/>
    </source>
</evidence>
<protein>
    <submittedName>
        <fullName evidence="8">RDD family protein</fullName>
    </submittedName>
</protein>
<dbReference type="Proteomes" id="UP000642993">
    <property type="component" value="Unassembled WGS sequence"/>
</dbReference>
<dbReference type="EMBL" id="JACYWE010000001">
    <property type="protein sequence ID" value="MBD8504945.1"/>
    <property type="molecule type" value="Genomic_DNA"/>
</dbReference>
<feature type="region of interest" description="Disordered" evidence="5">
    <location>
        <begin position="217"/>
        <end position="271"/>
    </location>
</feature>
<gene>
    <name evidence="8" type="ORF">HT102_00390</name>
</gene>
<dbReference type="RefSeq" id="WP_192037439.1">
    <property type="nucleotide sequence ID" value="NZ_JACYWE010000001.1"/>
</dbReference>
<proteinExistence type="predicted"/>
<dbReference type="PANTHER" id="PTHR38480:SF1">
    <property type="entry name" value="SLR0254 PROTEIN"/>
    <property type="match status" value="1"/>
</dbReference>
<dbReference type="GO" id="GO:0016020">
    <property type="term" value="C:membrane"/>
    <property type="evidence" value="ECO:0007669"/>
    <property type="project" value="UniProtKB-SubCell"/>
</dbReference>
<feature type="transmembrane region" description="Helical" evidence="6">
    <location>
        <begin position="54"/>
        <end position="75"/>
    </location>
</feature>
<evidence type="ECO:0000256" key="3">
    <source>
        <dbReference type="ARBA" id="ARBA00022989"/>
    </source>
</evidence>
<evidence type="ECO:0000256" key="4">
    <source>
        <dbReference type="ARBA" id="ARBA00023136"/>
    </source>
</evidence>
<evidence type="ECO:0000259" key="7">
    <source>
        <dbReference type="Pfam" id="PF06271"/>
    </source>
</evidence>
<dbReference type="Pfam" id="PF06271">
    <property type="entry name" value="RDD"/>
    <property type="match status" value="1"/>
</dbReference>
<name>A0A927J9R7_9ACTN</name>
<feature type="domain" description="RDD" evidence="7">
    <location>
        <begin position="17"/>
        <end position="146"/>
    </location>
</feature>
<evidence type="ECO:0000256" key="2">
    <source>
        <dbReference type="ARBA" id="ARBA00022692"/>
    </source>
</evidence>
<sequence>MPALVSGEAVPLDLRHATFASRGVAVAIDVAVQLTLLGTLLAVLFAALPALDPAAYAALSLLLVILVMIALPVLIETLTRGRSLGKAIMGLRVLRDDGGSISGRHALVRGLAGFFLDFWVLGFFGAVALVVSLASPAGKRAGDHLAGTIVVRERLAPRTGHASSTTGPRADWTRTVDLTDVEPSLYQAAQQFLARRETFTAPARDRIAHDLAASLREATSASPPPGTPDEDVVSDLVAERRARLASTTSQASPAAPAPGAGAGNPWASPPR</sequence>
<dbReference type="InterPro" id="IPR010432">
    <property type="entry name" value="RDD"/>
</dbReference>
<feature type="transmembrane region" description="Helical" evidence="6">
    <location>
        <begin position="24"/>
        <end position="48"/>
    </location>
</feature>